<proteinExistence type="inferred from homology"/>
<comment type="similarity">
    <text evidence="2">Belongs to the histidine acid phosphatase family.</text>
</comment>
<dbReference type="PANTHER" id="PTHR11567">
    <property type="entry name" value="ACID PHOSPHATASE-RELATED"/>
    <property type="match status" value="1"/>
</dbReference>
<dbReference type="Proteomes" id="UP000786811">
    <property type="component" value="Unassembled WGS sequence"/>
</dbReference>
<keyword evidence="9" id="KW-1185">Reference proteome</keyword>
<dbReference type="OrthoDB" id="5821688at2759"/>
<name>A0A8J2HEU3_COTCN</name>
<evidence type="ECO:0000256" key="5">
    <source>
        <dbReference type="ARBA" id="ARBA00022801"/>
    </source>
</evidence>
<dbReference type="PROSITE" id="PS00778">
    <property type="entry name" value="HIS_ACID_PHOSPHAT_2"/>
    <property type="match status" value="1"/>
</dbReference>
<accession>A0A8J2HEU3</accession>
<gene>
    <name evidence="8" type="ORF">HICCMSTLAB_LOCUS6239</name>
</gene>
<dbReference type="PROSITE" id="PS00616">
    <property type="entry name" value="HIS_ACID_PHOSPHAT_1"/>
    <property type="match status" value="1"/>
</dbReference>
<comment type="catalytic activity">
    <reaction evidence="1">
        <text>a phosphate monoester + H2O = an alcohol + phosphate</text>
        <dbReference type="Rhea" id="RHEA:15017"/>
        <dbReference type="ChEBI" id="CHEBI:15377"/>
        <dbReference type="ChEBI" id="CHEBI:30879"/>
        <dbReference type="ChEBI" id="CHEBI:43474"/>
        <dbReference type="ChEBI" id="CHEBI:67140"/>
        <dbReference type="EC" id="3.1.3.2"/>
    </reaction>
</comment>
<evidence type="ECO:0000256" key="1">
    <source>
        <dbReference type="ARBA" id="ARBA00000032"/>
    </source>
</evidence>
<dbReference type="EMBL" id="CAJNRD030001120">
    <property type="protein sequence ID" value="CAG5092584.1"/>
    <property type="molecule type" value="Genomic_DNA"/>
</dbReference>
<evidence type="ECO:0000313" key="8">
    <source>
        <dbReference type="EMBL" id="CAG5092584.1"/>
    </source>
</evidence>
<dbReference type="PANTHER" id="PTHR11567:SF211">
    <property type="entry name" value="PROSTATIC ACID PHOSPHATASE"/>
    <property type="match status" value="1"/>
</dbReference>
<dbReference type="InterPro" id="IPR029033">
    <property type="entry name" value="His_PPase_superfam"/>
</dbReference>
<protein>
    <recommendedName>
        <fullName evidence="3">acid phosphatase</fullName>
        <ecNumber evidence="3">3.1.3.2</ecNumber>
    </recommendedName>
</protein>
<dbReference type="EC" id="3.1.3.2" evidence="3"/>
<comment type="caution">
    <text evidence="8">The sequence shown here is derived from an EMBL/GenBank/DDBJ whole genome shotgun (WGS) entry which is preliminary data.</text>
</comment>
<keyword evidence="4" id="KW-0732">Signal</keyword>
<evidence type="ECO:0000256" key="4">
    <source>
        <dbReference type="ARBA" id="ARBA00022729"/>
    </source>
</evidence>
<evidence type="ECO:0000256" key="3">
    <source>
        <dbReference type="ARBA" id="ARBA00012646"/>
    </source>
</evidence>
<evidence type="ECO:0000256" key="2">
    <source>
        <dbReference type="ARBA" id="ARBA00005375"/>
    </source>
</evidence>
<dbReference type="Pfam" id="PF00328">
    <property type="entry name" value="His_Phos_2"/>
    <property type="match status" value="1"/>
</dbReference>
<dbReference type="InterPro" id="IPR033379">
    <property type="entry name" value="Acid_Pase_AS"/>
</dbReference>
<dbReference type="SUPFAM" id="SSF53254">
    <property type="entry name" value="Phosphoglycerate mutase-like"/>
    <property type="match status" value="1"/>
</dbReference>
<dbReference type="CDD" id="cd07061">
    <property type="entry name" value="HP_HAP_like"/>
    <property type="match status" value="1"/>
</dbReference>
<dbReference type="Gene3D" id="3.40.50.1240">
    <property type="entry name" value="Phosphoglycerate mutase-like"/>
    <property type="match status" value="1"/>
</dbReference>
<reference evidence="8" key="1">
    <citation type="submission" date="2021-04" db="EMBL/GenBank/DDBJ databases">
        <authorList>
            <person name="Chebbi M.A.C M."/>
        </authorList>
    </citation>
    <scope>NUCLEOTIDE SEQUENCE</scope>
</reference>
<evidence type="ECO:0000256" key="7">
    <source>
        <dbReference type="ARBA" id="ARBA00023180"/>
    </source>
</evidence>
<evidence type="ECO:0000313" key="9">
    <source>
        <dbReference type="Proteomes" id="UP000786811"/>
    </source>
</evidence>
<dbReference type="InterPro" id="IPR000560">
    <property type="entry name" value="His_Pase_clade-2"/>
</dbReference>
<organism evidence="8 9">
    <name type="scientific">Cotesia congregata</name>
    <name type="common">Parasitoid wasp</name>
    <name type="synonym">Apanteles congregatus</name>
    <dbReference type="NCBI Taxonomy" id="51543"/>
    <lineage>
        <taxon>Eukaryota</taxon>
        <taxon>Metazoa</taxon>
        <taxon>Ecdysozoa</taxon>
        <taxon>Arthropoda</taxon>
        <taxon>Hexapoda</taxon>
        <taxon>Insecta</taxon>
        <taxon>Pterygota</taxon>
        <taxon>Neoptera</taxon>
        <taxon>Endopterygota</taxon>
        <taxon>Hymenoptera</taxon>
        <taxon>Apocrita</taxon>
        <taxon>Ichneumonoidea</taxon>
        <taxon>Braconidae</taxon>
        <taxon>Microgastrinae</taxon>
        <taxon>Cotesia</taxon>
    </lineage>
</organism>
<keyword evidence="7" id="KW-0325">Glycoprotein</keyword>
<keyword evidence="6" id="KW-1015">Disulfide bond</keyword>
<dbReference type="GO" id="GO:0003993">
    <property type="term" value="F:acid phosphatase activity"/>
    <property type="evidence" value="ECO:0007669"/>
    <property type="project" value="UniProtKB-EC"/>
</dbReference>
<dbReference type="InterPro" id="IPR050645">
    <property type="entry name" value="Histidine_acid_phosphatase"/>
</dbReference>
<evidence type="ECO:0000256" key="6">
    <source>
        <dbReference type="ARBA" id="ARBA00023157"/>
    </source>
</evidence>
<dbReference type="AlphaFoldDB" id="A0A8J2HEU3"/>
<sequence>MNCKYYCKMINVRLVFASIALLGAAGALSIGRGDGDQSQGEKDQSTLRQVTMLMRHGQRAPVDTYPTDPHINSTMDPYGWGQLTDKGRLVAYNEGLFLRDRYGEFLGDDYSPDKFWLQSTSADRAKMTAMILSAALWKPNEKQKFKSGVDWQPVVLHYWTRPEDKLLIIWNACPKLTVERVKVDHDPAVREINMKNQDMYAYVAEYSGLPMKNPGDIANVYGTLVSEERMGMKFPEWVHKYYPRKMSPLMVFSLKQNVWNDKLRRLSGGPFVTKMVNKMEDRSTGKLTPKSRKMYAYVAHDNTVVNMLSTMGVWDEKEPGFNAMVLVELHEIKGQWYVQLFYRNAPDYETRPLTVPGCEHQCPLEKFKELMAPMIIDNYEDECKVDDPNYEIPPAPPA</sequence>
<keyword evidence="5" id="KW-0378">Hydrolase</keyword>